<sequence>MSEMIAVPKDLSEKIEGRLSLVDLKDLARKLLPANSVLRILILSESDKLLGKEGIAKLEIFLKLLYQELEHK</sequence>
<evidence type="ECO:0000313" key="2">
    <source>
        <dbReference type="Proteomes" id="UP000230607"/>
    </source>
</evidence>
<organism evidence="1 2">
    <name type="scientific">Candidatus Nitrosotalea okcheonensis</name>
    <dbReference type="NCBI Taxonomy" id="1903276"/>
    <lineage>
        <taxon>Archaea</taxon>
        <taxon>Nitrososphaerota</taxon>
        <taxon>Nitrososphaeria</taxon>
        <taxon>Nitrosotaleales</taxon>
        <taxon>Nitrosotaleaceae</taxon>
        <taxon>Nitrosotalea</taxon>
    </lineage>
</organism>
<dbReference type="EMBL" id="LT841358">
    <property type="protein sequence ID" value="SMH72666.1"/>
    <property type="molecule type" value="Genomic_DNA"/>
</dbReference>
<name>A0A2H1FIS3_9ARCH</name>
<dbReference type="Proteomes" id="UP000230607">
    <property type="component" value="Chromosome 1"/>
</dbReference>
<evidence type="ECO:0000313" key="1">
    <source>
        <dbReference type="EMBL" id="SMH72666.1"/>
    </source>
</evidence>
<accession>A0A2H1FIS3</accession>
<dbReference type="AlphaFoldDB" id="A0A2H1FIS3"/>
<proteinExistence type="predicted"/>
<keyword evidence="2" id="KW-1185">Reference proteome</keyword>
<protein>
    <submittedName>
        <fullName evidence="1">Uncharacterized protein</fullName>
    </submittedName>
</protein>
<reference evidence="2" key="1">
    <citation type="submission" date="2017-03" db="EMBL/GenBank/DDBJ databases">
        <authorList>
            <person name="Herbold C."/>
        </authorList>
    </citation>
    <scope>NUCLEOTIDE SEQUENCE [LARGE SCALE GENOMIC DNA]</scope>
</reference>
<gene>
    <name evidence="1" type="ORF">NCS_30506</name>
</gene>
<dbReference type="RefSeq" id="WP_157928396.1">
    <property type="nucleotide sequence ID" value="NZ_LT841358.1"/>
</dbReference>